<evidence type="ECO:0000313" key="1">
    <source>
        <dbReference type="EMBL" id="GAI85511.1"/>
    </source>
</evidence>
<sequence>MTMRRTIVLILILGLLLVPAPSVANADSGIQVVDRTGDGQWTGDTWEVNIYPGETKVTALTLYNSSSSSLDVEVTILP</sequence>
<accession>X1T2B9</accession>
<dbReference type="AlphaFoldDB" id="X1T2B9"/>
<name>X1T2B9_9ZZZZ</name>
<gene>
    <name evidence="1" type="ORF">S12H4_21774</name>
</gene>
<reference evidence="1" key="1">
    <citation type="journal article" date="2014" name="Front. Microbiol.">
        <title>High frequency of phylogenetically diverse reductive dehalogenase-homologous genes in deep subseafloor sedimentary metagenomes.</title>
        <authorList>
            <person name="Kawai M."/>
            <person name="Futagami T."/>
            <person name="Toyoda A."/>
            <person name="Takaki Y."/>
            <person name="Nishi S."/>
            <person name="Hori S."/>
            <person name="Arai W."/>
            <person name="Tsubouchi T."/>
            <person name="Morono Y."/>
            <person name="Uchiyama I."/>
            <person name="Ito T."/>
            <person name="Fujiyama A."/>
            <person name="Inagaki F."/>
            <person name="Takami H."/>
        </authorList>
    </citation>
    <scope>NUCLEOTIDE SEQUENCE</scope>
    <source>
        <strain evidence="1">Expedition CK06-06</strain>
    </source>
</reference>
<organism evidence="1">
    <name type="scientific">marine sediment metagenome</name>
    <dbReference type="NCBI Taxonomy" id="412755"/>
    <lineage>
        <taxon>unclassified sequences</taxon>
        <taxon>metagenomes</taxon>
        <taxon>ecological metagenomes</taxon>
    </lineage>
</organism>
<feature type="non-terminal residue" evidence="1">
    <location>
        <position position="78"/>
    </location>
</feature>
<comment type="caution">
    <text evidence="1">The sequence shown here is derived from an EMBL/GenBank/DDBJ whole genome shotgun (WGS) entry which is preliminary data.</text>
</comment>
<dbReference type="EMBL" id="BARW01011254">
    <property type="protein sequence ID" value="GAI85511.1"/>
    <property type="molecule type" value="Genomic_DNA"/>
</dbReference>
<proteinExistence type="predicted"/>
<protein>
    <submittedName>
        <fullName evidence="1">Uncharacterized protein</fullName>
    </submittedName>
</protein>